<dbReference type="Proteomes" id="UP000033067">
    <property type="component" value="Chromosome"/>
</dbReference>
<protein>
    <submittedName>
        <fullName evidence="3">Uncharacterized protein</fullName>
    </submittedName>
</protein>
<dbReference type="SUPFAM" id="SSF141452">
    <property type="entry name" value="Hcp1-like"/>
    <property type="match status" value="1"/>
</dbReference>
<dbReference type="InterPro" id="IPR008514">
    <property type="entry name" value="T6SS_Hcp"/>
</dbReference>
<reference evidence="3 4" key="1">
    <citation type="journal article" date="2015" name="Genome Announc.">
        <title>Complete Genome Sequence of Pseudoxanthomonas suwonensis Strain J1, a Cellulose-Degrading Bacterium Isolated from Leaf- and Wood-Enriched Soil.</title>
        <authorList>
            <person name="Hou L."/>
            <person name="Jiang J."/>
            <person name="Xu Z."/>
            <person name="Zhou Y."/>
            <person name="Leung F.C."/>
        </authorList>
    </citation>
    <scope>NUCLEOTIDE SEQUENCE [LARGE SCALE GENOMIC DNA]</scope>
    <source>
        <strain evidence="3 4">J1</strain>
    </source>
</reference>
<accession>A0A0E3UNT0</accession>
<dbReference type="InterPro" id="IPR036624">
    <property type="entry name" value="Hcp1-lik_sf"/>
</dbReference>
<feature type="chain" id="PRO_5002413363" evidence="2">
    <location>
        <begin position="18"/>
        <end position="156"/>
    </location>
</feature>
<evidence type="ECO:0000313" key="4">
    <source>
        <dbReference type="Proteomes" id="UP000033067"/>
    </source>
</evidence>
<dbReference type="AlphaFoldDB" id="A0A0E3UNT0"/>
<feature type="signal peptide" evidence="2">
    <location>
        <begin position="1"/>
        <end position="17"/>
    </location>
</feature>
<dbReference type="Gene3D" id="2.30.110.20">
    <property type="entry name" value="Hcp1-like"/>
    <property type="match status" value="1"/>
</dbReference>
<organism evidence="3 4">
    <name type="scientific">Pseudoxanthomonas suwonensis</name>
    <dbReference type="NCBI Taxonomy" id="314722"/>
    <lineage>
        <taxon>Bacteria</taxon>
        <taxon>Pseudomonadati</taxon>
        <taxon>Pseudomonadota</taxon>
        <taxon>Gammaproteobacteria</taxon>
        <taxon>Lysobacterales</taxon>
        <taxon>Lysobacteraceae</taxon>
        <taxon>Pseudoxanthomonas</taxon>
    </lineage>
</organism>
<evidence type="ECO:0000313" key="3">
    <source>
        <dbReference type="EMBL" id="AKC87441.1"/>
    </source>
</evidence>
<feature type="region of interest" description="Disordered" evidence="1">
    <location>
        <begin position="60"/>
        <end position="87"/>
    </location>
</feature>
<proteinExistence type="predicted"/>
<name>A0A0E3UNT0_9GAMM</name>
<dbReference type="Pfam" id="PF05638">
    <property type="entry name" value="T6SS_HCP"/>
    <property type="match status" value="1"/>
</dbReference>
<dbReference type="PATRIC" id="fig|314722.6.peg.2697"/>
<dbReference type="KEGG" id="psuw:WQ53_12440"/>
<evidence type="ECO:0000256" key="1">
    <source>
        <dbReference type="SAM" id="MobiDB-lite"/>
    </source>
</evidence>
<evidence type="ECO:0000256" key="2">
    <source>
        <dbReference type="SAM" id="SignalP"/>
    </source>
</evidence>
<keyword evidence="4" id="KW-1185">Reference proteome</keyword>
<dbReference type="EMBL" id="CP011144">
    <property type="protein sequence ID" value="AKC87441.1"/>
    <property type="molecule type" value="Genomic_DNA"/>
</dbReference>
<sequence>MLIAGLVAFALPVAAQAAAYLKLGDIKGEAVQGSRAAAAPGRAHQDHKGEIEIHSFSWGASNPSASSGARAPAPRDAASGLPTGKRQHKPMIFVGPADTSAGSVTVEASLPDCRVGTVYSTVEMGDRGTGESLKLHDATVSACAADKVSFTYSKIE</sequence>
<gene>
    <name evidence="3" type="ORF">WQ53_12440</name>
</gene>
<keyword evidence="2" id="KW-0732">Signal</keyword>
<feature type="compositionally biased region" description="Low complexity" evidence="1">
    <location>
        <begin position="60"/>
        <end position="80"/>
    </location>
</feature>